<dbReference type="Proteomes" id="UP001595990">
    <property type="component" value="Unassembled WGS sequence"/>
</dbReference>
<dbReference type="RefSeq" id="WP_411951883.1">
    <property type="nucleotide sequence ID" value="NZ_JBHSFS010000028.1"/>
</dbReference>
<comment type="caution">
    <text evidence="1">The sequence shown here is derived from an EMBL/GenBank/DDBJ whole genome shotgun (WGS) entry which is preliminary data.</text>
</comment>
<name>A0ABV9BV02_9ACTN</name>
<reference evidence="2" key="1">
    <citation type="journal article" date="2019" name="Int. J. Syst. Evol. Microbiol.">
        <title>The Global Catalogue of Microorganisms (GCM) 10K type strain sequencing project: providing services to taxonomists for standard genome sequencing and annotation.</title>
        <authorList>
            <consortium name="The Broad Institute Genomics Platform"/>
            <consortium name="The Broad Institute Genome Sequencing Center for Infectious Disease"/>
            <person name="Wu L."/>
            <person name="Ma J."/>
        </authorList>
    </citation>
    <scope>NUCLEOTIDE SEQUENCE [LARGE SCALE GENOMIC DNA]</scope>
    <source>
        <strain evidence="2">CECT 8064</strain>
    </source>
</reference>
<proteinExistence type="predicted"/>
<organism evidence="1 2">
    <name type="scientific">Streptomyces ehimensis</name>
    <dbReference type="NCBI Taxonomy" id="68195"/>
    <lineage>
        <taxon>Bacteria</taxon>
        <taxon>Bacillati</taxon>
        <taxon>Actinomycetota</taxon>
        <taxon>Actinomycetes</taxon>
        <taxon>Kitasatosporales</taxon>
        <taxon>Streptomycetaceae</taxon>
        <taxon>Streptomyces</taxon>
    </lineage>
</organism>
<evidence type="ECO:0000313" key="1">
    <source>
        <dbReference type="EMBL" id="MFC4517924.1"/>
    </source>
</evidence>
<dbReference type="EMBL" id="JBHSFS010000028">
    <property type="protein sequence ID" value="MFC4517924.1"/>
    <property type="molecule type" value="Genomic_DNA"/>
</dbReference>
<sequence length="198" mass="21629">MTRLSVSEQLRAAGLLLLPGGVPPAPLPLKAAWLLATCGPGDGRKDAWVDGWVDEDVPGLEEEANKGWFALAVDQGLFGPEREFLVHVPFDGDSSGWGRVRLLDEWDIMGAGAASGLLGSGSGYPEFVMASLDGRVGMRGTTYQSGVSSIVVPEPWRAPTVYTYMNRLTERAAQPDALDEYDREQVQAWLEYVQHHMR</sequence>
<accession>A0ABV9BV02</accession>
<protein>
    <submittedName>
        <fullName evidence="1">Uncharacterized protein</fullName>
    </submittedName>
</protein>
<evidence type="ECO:0000313" key="2">
    <source>
        <dbReference type="Proteomes" id="UP001595990"/>
    </source>
</evidence>
<gene>
    <name evidence="1" type="ORF">ACFPEN_34210</name>
</gene>
<keyword evidence="2" id="KW-1185">Reference proteome</keyword>